<dbReference type="InterPro" id="IPR002935">
    <property type="entry name" value="SAM_O-MeTrfase"/>
</dbReference>
<accession>A0ABU1JAU4</accession>
<dbReference type="CDD" id="cd02440">
    <property type="entry name" value="AdoMet_MTases"/>
    <property type="match status" value="1"/>
</dbReference>
<dbReference type="PANTHER" id="PTHR10509">
    <property type="entry name" value="O-METHYLTRANSFERASE-RELATED"/>
    <property type="match status" value="1"/>
</dbReference>
<name>A0ABU1JAU4_9MICC</name>
<gene>
    <name evidence="4" type="ORF">JOE69_001773</name>
</gene>
<evidence type="ECO:0000256" key="2">
    <source>
        <dbReference type="ARBA" id="ARBA00022679"/>
    </source>
</evidence>
<keyword evidence="2" id="KW-0808">Transferase</keyword>
<dbReference type="EMBL" id="JAVDQF010000001">
    <property type="protein sequence ID" value="MDR6269535.1"/>
    <property type="molecule type" value="Genomic_DNA"/>
</dbReference>
<proteinExistence type="predicted"/>
<dbReference type="PROSITE" id="PS51682">
    <property type="entry name" value="SAM_OMT_I"/>
    <property type="match status" value="1"/>
</dbReference>
<dbReference type="Pfam" id="PF01596">
    <property type="entry name" value="Methyltransf_3"/>
    <property type="match status" value="1"/>
</dbReference>
<evidence type="ECO:0000256" key="3">
    <source>
        <dbReference type="ARBA" id="ARBA00022691"/>
    </source>
</evidence>
<dbReference type="InterPro" id="IPR029063">
    <property type="entry name" value="SAM-dependent_MTases_sf"/>
</dbReference>
<evidence type="ECO:0000313" key="5">
    <source>
        <dbReference type="Proteomes" id="UP001185069"/>
    </source>
</evidence>
<keyword evidence="5" id="KW-1185">Reference proteome</keyword>
<organism evidence="4 5">
    <name type="scientific">Arthrobacter russicus</name>
    <dbReference type="NCBI Taxonomy" id="172040"/>
    <lineage>
        <taxon>Bacteria</taxon>
        <taxon>Bacillati</taxon>
        <taxon>Actinomycetota</taxon>
        <taxon>Actinomycetes</taxon>
        <taxon>Micrococcales</taxon>
        <taxon>Micrococcaceae</taxon>
        <taxon>Arthrobacter</taxon>
    </lineage>
</organism>
<reference evidence="4 5" key="1">
    <citation type="submission" date="2023-07" db="EMBL/GenBank/DDBJ databases">
        <title>Sequencing the genomes of 1000 actinobacteria strains.</title>
        <authorList>
            <person name="Klenk H.-P."/>
        </authorList>
    </citation>
    <scope>NUCLEOTIDE SEQUENCE [LARGE SCALE GENOMIC DNA]</scope>
    <source>
        <strain evidence="4 5">DSM 14555</strain>
    </source>
</reference>
<sequence>MVDHISQPAWLDVENFLSKTVVKADSALAEAVESAARAGMPPIEVAPTAGKFLMLLARISGAKRVLEIGTLAGYSTIWLARGIPADGTVISCEFLPEHAAVARQNVDRAGIGGKVEIRVGAALETLAELAELTESAGPFDLIFIDADKGNNVNYLRRALELSRPGTVVVVDNVVWEGAFLAPEASGDALAIRETLEFLGSSESFDATAIATANSKGWDGFAVAVVQ</sequence>
<dbReference type="Gene3D" id="3.40.50.150">
    <property type="entry name" value="Vaccinia Virus protein VP39"/>
    <property type="match status" value="1"/>
</dbReference>
<dbReference type="SUPFAM" id="SSF53335">
    <property type="entry name" value="S-adenosyl-L-methionine-dependent methyltransferases"/>
    <property type="match status" value="1"/>
</dbReference>
<keyword evidence="3" id="KW-0949">S-adenosyl-L-methionine</keyword>
<evidence type="ECO:0000256" key="1">
    <source>
        <dbReference type="ARBA" id="ARBA00022603"/>
    </source>
</evidence>
<dbReference type="Proteomes" id="UP001185069">
    <property type="component" value="Unassembled WGS sequence"/>
</dbReference>
<evidence type="ECO:0000313" key="4">
    <source>
        <dbReference type="EMBL" id="MDR6269535.1"/>
    </source>
</evidence>
<comment type="caution">
    <text evidence="4">The sequence shown here is derived from an EMBL/GenBank/DDBJ whole genome shotgun (WGS) entry which is preliminary data.</text>
</comment>
<dbReference type="RefSeq" id="WP_309797922.1">
    <property type="nucleotide sequence ID" value="NZ_BAAAHY010000005.1"/>
</dbReference>
<dbReference type="InterPro" id="IPR050362">
    <property type="entry name" value="Cation-dep_OMT"/>
</dbReference>
<keyword evidence="1" id="KW-0489">Methyltransferase</keyword>
<protein>
    <submittedName>
        <fullName evidence="4">O-methyltransferase YrrM</fullName>
    </submittedName>
</protein>
<dbReference type="PANTHER" id="PTHR10509:SF14">
    <property type="entry name" value="CAFFEOYL-COA O-METHYLTRANSFERASE 3-RELATED"/>
    <property type="match status" value="1"/>
</dbReference>